<keyword evidence="8" id="KW-1185">Reference proteome</keyword>
<keyword evidence="5" id="KW-0539">Nucleus</keyword>
<dbReference type="InterPro" id="IPR038231">
    <property type="entry name" value="MepB-like_sf"/>
</dbReference>
<dbReference type="EMBL" id="CAUYUJ010019419">
    <property type="protein sequence ID" value="CAK0891047.1"/>
    <property type="molecule type" value="Genomic_DNA"/>
</dbReference>
<dbReference type="PROSITE" id="PS51032">
    <property type="entry name" value="AP2_ERF"/>
    <property type="match status" value="1"/>
</dbReference>
<dbReference type="InterPro" id="IPR001471">
    <property type="entry name" value="AP2/ERF_dom"/>
</dbReference>
<keyword evidence="2" id="KW-0805">Transcription regulation</keyword>
<dbReference type="Pfam" id="PF08877">
    <property type="entry name" value="MepB-like"/>
    <property type="match status" value="1"/>
</dbReference>
<protein>
    <recommendedName>
        <fullName evidence="6">AP2/ERF domain-containing protein</fullName>
    </recommendedName>
</protein>
<name>A0ABN9WW04_9DINO</name>
<accession>A0ABN9WW04</accession>
<dbReference type="InterPro" id="IPR036955">
    <property type="entry name" value="AP2/ERF_dom_sf"/>
</dbReference>
<evidence type="ECO:0000259" key="6">
    <source>
        <dbReference type="PROSITE" id="PS51032"/>
    </source>
</evidence>
<feature type="domain" description="AP2/ERF" evidence="6">
    <location>
        <begin position="21"/>
        <end position="81"/>
    </location>
</feature>
<dbReference type="Proteomes" id="UP001189429">
    <property type="component" value="Unassembled WGS sequence"/>
</dbReference>
<keyword evidence="3" id="KW-0238">DNA-binding</keyword>
<gene>
    <name evidence="7" type="ORF">PCOR1329_LOCUS71106</name>
</gene>
<keyword evidence="4" id="KW-0804">Transcription</keyword>
<evidence type="ECO:0000313" key="8">
    <source>
        <dbReference type="Proteomes" id="UP001189429"/>
    </source>
</evidence>
<evidence type="ECO:0000256" key="5">
    <source>
        <dbReference type="ARBA" id="ARBA00023242"/>
    </source>
</evidence>
<dbReference type="SUPFAM" id="SSF54171">
    <property type="entry name" value="DNA-binding domain"/>
    <property type="match status" value="1"/>
</dbReference>
<evidence type="ECO:0000256" key="2">
    <source>
        <dbReference type="ARBA" id="ARBA00023015"/>
    </source>
</evidence>
<dbReference type="InterPro" id="IPR016177">
    <property type="entry name" value="DNA-bd_dom_sf"/>
</dbReference>
<dbReference type="InterPro" id="IPR011235">
    <property type="entry name" value="MepB-like"/>
</dbReference>
<comment type="subcellular location">
    <subcellularLocation>
        <location evidence="1">Nucleus</location>
    </subcellularLocation>
</comment>
<evidence type="ECO:0000256" key="3">
    <source>
        <dbReference type="ARBA" id="ARBA00023125"/>
    </source>
</evidence>
<dbReference type="Gene3D" id="3.30.730.10">
    <property type="entry name" value="AP2/ERF domain"/>
    <property type="match status" value="1"/>
</dbReference>
<evidence type="ECO:0000313" key="7">
    <source>
        <dbReference type="EMBL" id="CAK0891047.1"/>
    </source>
</evidence>
<comment type="caution">
    <text evidence="7">The sequence shown here is derived from an EMBL/GenBank/DDBJ whole genome shotgun (WGS) entry which is preliminary data.</text>
</comment>
<sequence>MLRAHFLKRMCTAVATRGAHPYRGVSYDKGATKWRARVAYDRKIYRLGSFGCCIEAACAYDEFLRKCDASKYSVLRRLNFPTLEEEDMVLNFSYEDRRRENIARYAGNYMMQATAQQIIEAHVSTALECEWMCEGTLADGIVRPSLCSDDAWIGIQIKSTAEPWNGSYRFAGAKKYAGLLMLCVGLDQELLWLIPGCDVNVECLSISVGGKWDAYRCPWHDLSSELQCAWGNPDVYKRYPAELWKTPRSARHQDEQRARKLGENVLRAAGLTITTPSVAYGPVDIIINRRIRVQTKSRSKENSSVFAYQIPLARKAGRGVTRPYSADEFDVLVVYLLRDGSLGGMFVIPVIELALRGYVASSMCDRKPCTSLCVYPPWSSPTLGKAVVAKAWQAKYSNGFLSNIFCAGQRTAAELAAIV</sequence>
<dbReference type="Gene3D" id="3.40.1350.140">
    <property type="entry name" value="MepB-like"/>
    <property type="match status" value="1"/>
</dbReference>
<proteinExistence type="predicted"/>
<reference evidence="7" key="1">
    <citation type="submission" date="2023-10" db="EMBL/GenBank/DDBJ databases">
        <authorList>
            <person name="Chen Y."/>
            <person name="Shah S."/>
            <person name="Dougan E. K."/>
            <person name="Thang M."/>
            <person name="Chan C."/>
        </authorList>
    </citation>
    <scope>NUCLEOTIDE SEQUENCE [LARGE SCALE GENOMIC DNA]</scope>
</reference>
<evidence type="ECO:0000256" key="4">
    <source>
        <dbReference type="ARBA" id="ARBA00023163"/>
    </source>
</evidence>
<evidence type="ECO:0000256" key="1">
    <source>
        <dbReference type="ARBA" id="ARBA00004123"/>
    </source>
</evidence>
<organism evidence="7 8">
    <name type="scientific">Prorocentrum cordatum</name>
    <dbReference type="NCBI Taxonomy" id="2364126"/>
    <lineage>
        <taxon>Eukaryota</taxon>
        <taxon>Sar</taxon>
        <taxon>Alveolata</taxon>
        <taxon>Dinophyceae</taxon>
        <taxon>Prorocentrales</taxon>
        <taxon>Prorocentraceae</taxon>
        <taxon>Prorocentrum</taxon>
    </lineage>
</organism>